<accession>A0A7Y9FER9</accession>
<evidence type="ECO:0000256" key="1">
    <source>
        <dbReference type="SAM" id="MobiDB-lite"/>
    </source>
</evidence>
<reference evidence="2 3" key="1">
    <citation type="submission" date="2020-07" db="EMBL/GenBank/DDBJ databases">
        <title>Sequencing the genomes of 1000 actinobacteria strains.</title>
        <authorList>
            <person name="Klenk H.-P."/>
        </authorList>
    </citation>
    <scope>NUCLEOTIDE SEQUENCE [LARGE SCALE GENOMIC DNA]</scope>
    <source>
        <strain evidence="2 3">DSM 24482</strain>
    </source>
</reference>
<protein>
    <submittedName>
        <fullName evidence="2">Uncharacterized protein</fullName>
    </submittedName>
</protein>
<comment type="caution">
    <text evidence="2">The sequence shown here is derived from an EMBL/GenBank/DDBJ whole genome shotgun (WGS) entry which is preliminary data.</text>
</comment>
<sequence>MTTPPVPEVTGGASRAAPAHAGDAAQPTGFQPSLPARYACGV</sequence>
<feature type="region of interest" description="Disordered" evidence="1">
    <location>
        <begin position="1"/>
        <end position="42"/>
    </location>
</feature>
<dbReference type="Proteomes" id="UP000577956">
    <property type="component" value="Unassembled WGS sequence"/>
</dbReference>
<evidence type="ECO:0000313" key="2">
    <source>
        <dbReference type="EMBL" id="NYD85988.1"/>
    </source>
</evidence>
<evidence type="ECO:0000313" key="3">
    <source>
        <dbReference type="Proteomes" id="UP000577956"/>
    </source>
</evidence>
<gene>
    <name evidence="2" type="ORF">BKA21_001537</name>
</gene>
<dbReference type="EMBL" id="JACCBK010000001">
    <property type="protein sequence ID" value="NYD85988.1"/>
    <property type="molecule type" value="Genomic_DNA"/>
</dbReference>
<name>A0A7Y9FER9_9CELL</name>
<feature type="compositionally biased region" description="Low complexity" evidence="1">
    <location>
        <begin position="11"/>
        <end position="25"/>
    </location>
</feature>
<organism evidence="2 3">
    <name type="scientific">Cellulomonas oligotrophica</name>
    <dbReference type="NCBI Taxonomy" id="931536"/>
    <lineage>
        <taxon>Bacteria</taxon>
        <taxon>Bacillati</taxon>
        <taxon>Actinomycetota</taxon>
        <taxon>Actinomycetes</taxon>
        <taxon>Micrococcales</taxon>
        <taxon>Cellulomonadaceae</taxon>
        <taxon>Cellulomonas</taxon>
    </lineage>
</organism>
<dbReference type="AlphaFoldDB" id="A0A7Y9FER9"/>
<proteinExistence type="predicted"/>